<organism evidence="2 3">
    <name type="scientific">Candidatus Blautia pullicola</name>
    <dbReference type="NCBI Taxonomy" id="2838498"/>
    <lineage>
        <taxon>Bacteria</taxon>
        <taxon>Bacillati</taxon>
        <taxon>Bacillota</taxon>
        <taxon>Clostridia</taxon>
        <taxon>Lachnospirales</taxon>
        <taxon>Lachnospiraceae</taxon>
        <taxon>Blautia</taxon>
    </lineage>
</organism>
<reference evidence="2" key="1">
    <citation type="journal article" date="2021" name="PeerJ">
        <title>Extensive microbial diversity within the chicken gut microbiome revealed by metagenomics and culture.</title>
        <authorList>
            <person name="Gilroy R."/>
            <person name="Ravi A."/>
            <person name="Getino M."/>
            <person name="Pursley I."/>
            <person name="Horton D.L."/>
            <person name="Alikhan N.F."/>
            <person name="Baker D."/>
            <person name="Gharbi K."/>
            <person name="Hall N."/>
            <person name="Watson M."/>
            <person name="Adriaenssens E.M."/>
            <person name="Foster-Nyarko E."/>
            <person name="Jarju S."/>
            <person name="Secka A."/>
            <person name="Antonio M."/>
            <person name="Oren A."/>
            <person name="Chaudhuri R.R."/>
            <person name="La Ragione R."/>
            <person name="Hildebrand F."/>
            <person name="Pallen M.J."/>
        </authorList>
    </citation>
    <scope>NUCLEOTIDE SEQUENCE</scope>
    <source>
        <strain evidence="2">1068</strain>
    </source>
</reference>
<feature type="transmembrane region" description="Helical" evidence="1">
    <location>
        <begin position="33"/>
        <end position="51"/>
    </location>
</feature>
<keyword evidence="1" id="KW-1133">Transmembrane helix</keyword>
<gene>
    <name evidence="2" type="ORF">H9809_00095</name>
</gene>
<feature type="non-terminal residue" evidence="2">
    <location>
        <position position="69"/>
    </location>
</feature>
<name>A0A9D2FP92_9FIRM</name>
<proteinExistence type="predicted"/>
<protein>
    <submittedName>
        <fullName evidence="2">Uncharacterized protein</fullName>
    </submittedName>
</protein>
<dbReference type="Proteomes" id="UP000824056">
    <property type="component" value="Unassembled WGS sequence"/>
</dbReference>
<dbReference type="AlphaFoldDB" id="A0A9D2FP92"/>
<reference evidence="2" key="2">
    <citation type="submission" date="2021-04" db="EMBL/GenBank/DDBJ databases">
        <authorList>
            <person name="Gilroy R."/>
        </authorList>
    </citation>
    <scope>NUCLEOTIDE SEQUENCE</scope>
    <source>
        <strain evidence="2">1068</strain>
    </source>
</reference>
<accession>A0A9D2FP92</accession>
<evidence type="ECO:0000313" key="3">
    <source>
        <dbReference type="Proteomes" id="UP000824056"/>
    </source>
</evidence>
<dbReference type="EMBL" id="DXBG01000004">
    <property type="protein sequence ID" value="HIZ64305.1"/>
    <property type="molecule type" value="Genomic_DNA"/>
</dbReference>
<keyword evidence="1" id="KW-0812">Transmembrane</keyword>
<keyword evidence="1" id="KW-0472">Membrane</keyword>
<evidence type="ECO:0000313" key="2">
    <source>
        <dbReference type="EMBL" id="HIZ64305.1"/>
    </source>
</evidence>
<feature type="transmembrane region" description="Helical" evidence="1">
    <location>
        <begin position="7"/>
        <end position="27"/>
    </location>
</feature>
<comment type="caution">
    <text evidence="2">The sequence shown here is derived from an EMBL/GenBank/DDBJ whole genome shotgun (WGS) entry which is preliminary data.</text>
</comment>
<evidence type="ECO:0000256" key="1">
    <source>
        <dbReference type="SAM" id="Phobius"/>
    </source>
</evidence>
<sequence length="69" mass="7897">MQKSYKGYFAAVLIFIDAVVLGLSFGFLHAPSHYYVCLGLILAATVFYEIYRFQKGLRDFLDDHADIPF</sequence>